<dbReference type="Proteomes" id="UP001596958">
    <property type="component" value="Unassembled WGS sequence"/>
</dbReference>
<dbReference type="PANTHER" id="PTHR11533:SF174">
    <property type="entry name" value="PUROMYCIN-SENSITIVE AMINOPEPTIDASE-RELATED"/>
    <property type="match status" value="1"/>
</dbReference>
<dbReference type="InterPro" id="IPR001930">
    <property type="entry name" value="Peptidase_M1"/>
</dbReference>
<evidence type="ECO:0000256" key="8">
    <source>
        <dbReference type="ARBA" id="ARBA00022723"/>
    </source>
</evidence>
<evidence type="ECO:0000256" key="10">
    <source>
        <dbReference type="ARBA" id="ARBA00022833"/>
    </source>
</evidence>
<dbReference type="EMBL" id="JBHTHU010000022">
    <property type="protein sequence ID" value="MFD0752109.1"/>
    <property type="molecule type" value="Genomic_DNA"/>
</dbReference>
<evidence type="ECO:0000256" key="7">
    <source>
        <dbReference type="ARBA" id="ARBA00022670"/>
    </source>
</evidence>
<reference evidence="16" key="1">
    <citation type="journal article" date="2019" name="Int. J. Syst. Evol. Microbiol.">
        <title>The Global Catalogue of Microorganisms (GCM) 10K type strain sequencing project: providing services to taxonomists for standard genome sequencing and annotation.</title>
        <authorList>
            <consortium name="The Broad Institute Genomics Platform"/>
            <consortium name="The Broad Institute Genome Sequencing Center for Infectious Disease"/>
            <person name="Wu L."/>
            <person name="Ma J."/>
        </authorList>
    </citation>
    <scope>NUCLEOTIDE SEQUENCE [LARGE SCALE GENOMIC DNA]</scope>
    <source>
        <strain evidence="16">CCUG 63418</strain>
    </source>
</reference>
<dbReference type="Pfam" id="PF17900">
    <property type="entry name" value="Peptidase_M1_N"/>
    <property type="match status" value="1"/>
</dbReference>
<dbReference type="EC" id="3.4.11.2" evidence="4"/>
<evidence type="ECO:0000256" key="2">
    <source>
        <dbReference type="ARBA" id="ARBA00001947"/>
    </source>
</evidence>
<keyword evidence="9 15" id="KW-0378">Hydrolase</keyword>
<keyword evidence="10" id="KW-0862">Zinc</keyword>
<evidence type="ECO:0000256" key="1">
    <source>
        <dbReference type="ARBA" id="ARBA00000098"/>
    </source>
</evidence>
<evidence type="ECO:0000256" key="11">
    <source>
        <dbReference type="ARBA" id="ARBA00023049"/>
    </source>
</evidence>
<evidence type="ECO:0000256" key="12">
    <source>
        <dbReference type="SAM" id="SignalP"/>
    </source>
</evidence>
<sequence length="531" mass="59820">MKNVCYTAFLLFVLTVNCTLAQPPGATIDVQHYIFNIDLNDNDNTIACKAKVALKFIKNAKSFNLDLVKKNAAGKGMLVTSVTENGKAINFLQNADNVSISAAGVAGSTHTYSINYSGIPADGLIISTNKYGKRTFFGDNWPNRAHNWLVSVDHPADKASVDFVVSAPAHYDVIANGLKVNETPLPQNKKQTHWRETAQLSTKIMVIGVADFAIQQSANINGLPVYNYVFPQDSVKGFKSYAYAKEILPFFINKIGPYAYKKLANVQSKTIFGGMENAGAIFYFEDSPGSRDIESLMAHEIAHQWFGDAASEKNFYNLWLSEGFATYLTHYYLENKYGIDTLKKRLIADRIKVTAFEKDRFTPVVDSTVKDNYMPLLNANSYEKGSWVLHMLRRKLGDEVFWKGIKQYYALYNGKNANTDDFRKVMEKASGKELAVFFKQWLKTAGHPVLKISYDTSTEKGKIVVKVEQQQPVLYEMPLEYIINKQSFTVNIKNRLTTFKVQLPINEITFDPNVNTLAEIIMADATYRVKK</sequence>
<evidence type="ECO:0000256" key="5">
    <source>
        <dbReference type="ARBA" id="ARBA00015611"/>
    </source>
</evidence>
<feature type="signal peptide" evidence="12">
    <location>
        <begin position="1"/>
        <end position="21"/>
    </location>
</feature>
<name>A0ABW2Z2T2_9SPHI</name>
<keyword evidence="12" id="KW-0732">Signal</keyword>
<dbReference type="CDD" id="cd09603">
    <property type="entry name" value="M1_APN_like"/>
    <property type="match status" value="1"/>
</dbReference>
<dbReference type="Gene3D" id="1.10.390.10">
    <property type="entry name" value="Neutral Protease Domain 2"/>
    <property type="match status" value="1"/>
</dbReference>
<dbReference type="InterPro" id="IPR050344">
    <property type="entry name" value="Peptidase_M1_aminopeptidases"/>
</dbReference>
<comment type="catalytic activity">
    <reaction evidence="1">
        <text>Release of an N-terminal amino acid, Xaa-|-Yaa- from a peptide, amide or arylamide. Xaa is preferably Ala, but may be most amino acids including Pro (slow action). When a terminal hydrophobic residue is followed by a prolyl residue, the two may be released as an intact Xaa-Pro dipeptide.</text>
        <dbReference type="EC" id="3.4.11.2"/>
    </reaction>
</comment>
<dbReference type="SUPFAM" id="SSF63737">
    <property type="entry name" value="Leukotriene A4 hydrolase N-terminal domain"/>
    <property type="match status" value="1"/>
</dbReference>
<dbReference type="InterPro" id="IPR027268">
    <property type="entry name" value="Peptidase_M4/M1_CTD_sf"/>
</dbReference>
<evidence type="ECO:0000259" key="13">
    <source>
        <dbReference type="Pfam" id="PF01433"/>
    </source>
</evidence>
<keyword evidence="7" id="KW-0645">Protease</keyword>
<comment type="similarity">
    <text evidence="3">Belongs to the peptidase M1 family.</text>
</comment>
<evidence type="ECO:0000256" key="4">
    <source>
        <dbReference type="ARBA" id="ARBA00012564"/>
    </source>
</evidence>
<protein>
    <recommendedName>
        <fullName evidence="5">Aminopeptidase N</fullName>
        <ecNumber evidence="4">3.4.11.2</ecNumber>
    </recommendedName>
</protein>
<dbReference type="Pfam" id="PF01433">
    <property type="entry name" value="Peptidase_M1"/>
    <property type="match status" value="1"/>
</dbReference>
<evidence type="ECO:0000259" key="14">
    <source>
        <dbReference type="Pfam" id="PF17900"/>
    </source>
</evidence>
<dbReference type="PANTHER" id="PTHR11533">
    <property type="entry name" value="PROTEASE M1 ZINC METALLOPROTEASE"/>
    <property type="match status" value="1"/>
</dbReference>
<evidence type="ECO:0000256" key="9">
    <source>
        <dbReference type="ARBA" id="ARBA00022801"/>
    </source>
</evidence>
<dbReference type="GO" id="GO:0004177">
    <property type="term" value="F:aminopeptidase activity"/>
    <property type="evidence" value="ECO:0007669"/>
    <property type="project" value="UniProtKB-KW"/>
</dbReference>
<dbReference type="RefSeq" id="WP_377102453.1">
    <property type="nucleotide sequence ID" value="NZ_JBHTHU010000022.1"/>
</dbReference>
<dbReference type="InterPro" id="IPR042097">
    <property type="entry name" value="Aminopeptidase_N-like_N_sf"/>
</dbReference>
<comment type="cofactor">
    <cofactor evidence="2">
        <name>Zn(2+)</name>
        <dbReference type="ChEBI" id="CHEBI:29105"/>
    </cofactor>
</comment>
<dbReference type="PRINTS" id="PR00756">
    <property type="entry name" value="ALADIPTASE"/>
</dbReference>
<dbReference type="InterPro" id="IPR014782">
    <property type="entry name" value="Peptidase_M1_dom"/>
</dbReference>
<dbReference type="Gene3D" id="2.60.40.1730">
    <property type="entry name" value="tricorn interacting facor f3 domain"/>
    <property type="match status" value="1"/>
</dbReference>
<keyword evidence="8" id="KW-0479">Metal-binding</keyword>
<proteinExistence type="inferred from homology"/>
<gene>
    <name evidence="15" type="ORF">ACFQZS_18285</name>
</gene>
<organism evidence="15 16">
    <name type="scientific">Mucilaginibacter calamicampi</name>
    <dbReference type="NCBI Taxonomy" id="1302352"/>
    <lineage>
        <taxon>Bacteria</taxon>
        <taxon>Pseudomonadati</taxon>
        <taxon>Bacteroidota</taxon>
        <taxon>Sphingobacteriia</taxon>
        <taxon>Sphingobacteriales</taxon>
        <taxon>Sphingobacteriaceae</taxon>
        <taxon>Mucilaginibacter</taxon>
    </lineage>
</organism>
<comment type="caution">
    <text evidence="15">The sequence shown here is derived from an EMBL/GenBank/DDBJ whole genome shotgun (WGS) entry which is preliminary data.</text>
</comment>
<evidence type="ECO:0000256" key="3">
    <source>
        <dbReference type="ARBA" id="ARBA00010136"/>
    </source>
</evidence>
<feature type="domain" description="Aminopeptidase N-like N-terminal" evidence="14">
    <location>
        <begin position="31"/>
        <end position="202"/>
    </location>
</feature>
<evidence type="ECO:0000313" key="16">
    <source>
        <dbReference type="Proteomes" id="UP001596958"/>
    </source>
</evidence>
<keyword evidence="16" id="KW-1185">Reference proteome</keyword>
<dbReference type="SUPFAM" id="SSF55486">
    <property type="entry name" value="Metalloproteases ('zincins'), catalytic domain"/>
    <property type="match status" value="1"/>
</dbReference>
<keyword evidence="11" id="KW-0482">Metalloprotease</keyword>
<keyword evidence="6 15" id="KW-0031">Aminopeptidase</keyword>
<feature type="chain" id="PRO_5046289971" description="Aminopeptidase N" evidence="12">
    <location>
        <begin position="22"/>
        <end position="531"/>
    </location>
</feature>
<feature type="domain" description="Peptidase M1 membrane alanine aminopeptidase" evidence="13">
    <location>
        <begin position="244"/>
        <end position="441"/>
    </location>
</feature>
<evidence type="ECO:0000256" key="6">
    <source>
        <dbReference type="ARBA" id="ARBA00022438"/>
    </source>
</evidence>
<dbReference type="InterPro" id="IPR045357">
    <property type="entry name" value="Aminopeptidase_N-like_N"/>
</dbReference>
<accession>A0ABW2Z2T2</accession>
<evidence type="ECO:0000313" key="15">
    <source>
        <dbReference type="EMBL" id="MFD0752109.1"/>
    </source>
</evidence>